<evidence type="ECO:0000256" key="2">
    <source>
        <dbReference type="SAM" id="Phobius"/>
    </source>
</evidence>
<keyword evidence="2" id="KW-0812">Transmembrane</keyword>
<proteinExistence type="predicted"/>
<name>A0A8H7Q771_9FUNG</name>
<evidence type="ECO:0000256" key="1">
    <source>
        <dbReference type="SAM" id="MobiDB-lite"/>
    </source>
</evidence>
<evidence type="ECO:0000313" key="3">
    <source>
        <dbReference type="EMBL" id="KAG2186508.1"/>
    </source>
</evidence>
<sequence length="517" mass="56751">MTNRYVFVDAAPILPTAAWDPPNFTLDLSGVAAIIGGDEAVAATIAAYTTGNSWFVGGYPTPGAYVVAKFFGRTLHGSWWNGVFPGDRTDLATGFRLHGTSKFHYYGIKSGSQLPPFSNIPDCLIDDKLLQKIEEDEDLVAKGQPSNINFKEFKGRIHQIAQEGKRGTDCLLYIYTAQNGWQNGDEVKVTPNRIHMIVGLCASLLNAGICVVLALMNDWFALSIIMLGMLVNFNFMGAVSSCKITVEKHNIKESQKIPPGHGIFSQKHDNVIMAIFGDESSVNSINKTKLKVGPKRKTSNFKLGIGCITMYMLFLAQLIIPAQASLMGQIFFLASLLIGWISNAYYSSLDATKAQRQIVKQNCGAKVVAVLRGNRTSVFLTLAILARMEDVSLRGVYSPLLGESDAWKSAMTCIDESFASKRLVVSREVMNSHVGIDLQNAWKTAHELKEMNHFAEFLTQIAQTNVNNRAALDQVYHAPEQSNYAQHEQGISPELNQTSSDDSNQEHRTDSPAASAA</sequence>
<comment type="caution">
    <text evidence="3">The sequence shown here is derived from an EMBL/GenBank/DDBJ whole genome shotgun (WGS) entry which is preliminary data.</text>
</comment>
<keyword evidence="2" id="KW-0472">Membrane</keyword>
<feature type="transmembrane region" description="Helical" evidence="2">
    <location>
        <begin position="326"/>
        <end position="346"/>
    </location>
</feature>
<protein>
    <submittedName>
        <fullName evidence="3">Uncharacterized protein</fullName>
    </submittedName>
</protein>
<accession>A0A8H7Q771</accession>
<feature type="transmembrane region" description="Helical" evidence="2">
    <location>
        <begin position="222"/>
        <end position="246"/>
    </location>
</feature>
<reference evidence="3" key="1">
    <citation type="submission" date="2020-12" db="EMBL/GenBank/DDBJ databases">
        <title>Metabolic potential, ecology and presence of endohyphal bacteria is reflected in genomic diversity of Mucoromycotina.</title>
        <authorList>
            <person name="Muszewska A."/>
            <person name="Okrasinska A."/>
            <person name="Steczkiewicz K."/>
            <person name="Drgas O."/>
            <person name="Orlowska M."/>
            <person name="Perlinska-Lenart U."/>
            <person name="Aleksandrzak-Piekarczyk T."/>
            <person name="Szatraj K."/>
            <person name="Zielenkiewicz U."/>
            <person name="Pilsyk S."/>
            <person name="Malc E."/>
            <person name="Mieczkowski P."/>
            <person name="Kruszewska J.S."/>
            <person name="Biernat P."/>
            <person name="Pawlowska J."/>
        </authorList>
    </citation>
    <scope>NUCLEOTIDE SEQUENCE</scope>
    <source>
        <strain evidence="3">WA0000051536</strain>
    </source>
</reference>
<dbReference type="Proteomes" id="UP000612746">
    <property type="component" value="Unassembled WGS sequence"/>
</dbReference>
<keyword evidence="4" id="KW-1185">Reference proteome</keyword>
<evidence type="ECO:0000313" key="4">
    <source>
        <dbReference type="Proteomes" id="UP000612746"/>
    </source>
</evidence>
<keyword evidence="2" id="KW-1133">Transmembrane helix</keyword>
<dbReference type="AlphaFoldDB" id="A0A8H7Q771"/>
<feature type="transmembrane region" description="Helical" evidence="2">
    <location>
        <begin position="197"/>
        <end position="216"/>
    </location>
</feature>
<dbReference type="EMBL" id="JAEPRA010000004">
    <property type="protein sequence ID" value="KAG2186508.1"/>
    <property type="molecule type" value="Genomic_DNA"/>
</dbReference>
<organism evidence="3 4">
    <name type="scientific">Umbelopsis vinacea</name>
    <dbReference type="NCBI Taxonomy" id="44442"/>
    <lineage>
        <taxon>Eukaryota</taxon>
        <taxon>Fungi</taxon>
        <taxon>Fungi incertae sedis</taxon>
        <taxon>Mucoromycota</taxon>
        <taxon>Mucoromycotina</taxon>
        <taxon>Umbelopsidomycetes</taxon>
        <taxon>Umbelopsidales</taxon>
        <taxon>Umbelopsidaceae</taxon>
        <taxon>Umbelopsis</taxon>
    </lineage>
</organism>
<gene>
    <name evidence="3" type="ORF">INT44_002730</name>
</gene>
<dbReference type="OrthoDB" id="2366471at2759"/>
<feature type="region of interest" description="Disordered" evidence="1">
    <location>
        <begin position="480"/>
        <end position="517"/>
    </location>
</feature>
<feature type="transmembrane region" description="Helical" evidence="2">
    <location>
        <begin position="301"/>
        <end position="320"/>
    </location>
</feature>